<organism evidence="4 5">
    <name type="scientific">Rubripirellula tenax</name>
    <dbReference type="NCBI Taxonomy" id="2528015"/>
    <lineage>
        <taxon>Bacteria</taxon>
        <taxon>Pseudomonadati</taxon>
        <taxon>Planctomycetota</taxon>
        <taxon>Planctomycetia</taxon>
        <taxon>Pirellulales</taxon>
        <taxon>Pirellulaceae</taxon>
        <taxon>Rubripirellula</taxon>
    </lineage>
</organism>
<evidence type="ECO:0000313" key="5">
    <source>
        <dbReference type="Proteomes" id="UP000318288"/>
    </source>
</evidence>
<dbReference type="Gene3D" id="3.40.50.1110">
    <property type="entry name" value="SGNH hydrolase"/>
    <property type="match status" value="1"/>
</dbReference>
<evidence type="ECO:0000256" key="1">
    <source>
        <dbReference type="ARBA" id="ARBA00022801"/>
    </source>
</evidence>
<keyword evidence="1" id="KW-0378">Hydrolase</keyword>
<dbReference type="RefSeq" id="WP_146453727.1">
    <property type="nucleotide sequence ID" value="NZ_SJPW01000001.1"/>
</dbReference>
<keyword evidence="2" id="KW-0732">Signal</keyword>
<dbReference type="InterPro" id="IPR052940">
    <property type="entry name" value="Carb_Esterase_6"/>
</dbReference>
<dbReference type="PANTHER" id="PTHR31988:SF19">
    <property type="entry name" value="9-O-ACETYL-N-ACETYLNEURAMINIC ACID DEACETYLASE-RELATED"/>
    <property type="match status" value="1"/>
</dbReference>
<dbReference type="AlphaFoldDB" id="A0A5C6FKK9"/>
<feature type="chain" id="PRO_5022810204" description="Sialate O-acetylesterase domain-containing protein" evidence="2">
    <location>
        <begin position="21"/>
        <end position="506"/>
    </location>
</feature>
<evidence type="ECO:0000256" key="2">
    <source>
        <dbReference type="SAM" id="SignalP"/>
    </source>
</evidence>
<dbReference type="Proteomes" id="UP000318288">
    <property type="component" value="Unassembled WGS sequence"/>
</dbReference>
<evidence type="ECO:0000313" key="4">
    <source>
        <dbReference type="EMBL" id="TWU60152.1"/>
    </source>
</evidence>
<dbReference type="PANTHER" id="PTHR31988">
    <property type="entry name" value="ESTERASE, PUTATIVE (DUF303)-RELATED"/>
    <property type="match status" value="1"/>
</dbReference>
<protein>
    <recommendedName>
        <fullName evidence="3">Sialate O-acetylesterase domain-containing protein</fullName>
    </recommendedName>
</protein>
<dbReference type="SUPFAM" id="SSF52266">
    <property type="entry name" value="SGNH hydrolase"/>
    <property type="match status" value="1"/>
</dbReference>
<feature type="domain" description="Sialate O-acetylesterase" evidence="3">
    <location>
        <begin position="149"/>
        <end position="273"/>
    </location>
</feature>
<comment type="caution">
    <text evidence="4">The sequence shown here is derived from an EMBL/GenBank/DDBJ whole genome shotgun (WGS) entry which is preliminary data.</text>
</comment>
<proteinExistence type="predicted"/>
<dbReference type="Pfam" id="PF03629">
    <property type="entry name" value="SASA"/>
    <property type="match status" value="1"/>
</dbReference>
<accession>A0A5C6FKK9</accession>
<dbReference type="InterPro" id="IPR005181">
    <property type="entry name" value="SASA"/>
</dbReference>
<evidence type="ECO:0000259" key="3">
    <source>
        <dbReference type="Pfam" id="PF03629"/>
    </source>
</evidence>
<dbReference type="GO" id="GO:0016788">
    <property type="term" value="F:hydrolase activity, acting on ester bonds"/>
    <property type="evidence" value="ECO:0007669"/>
    <property type="project" value="UniProtKB-ARBA"/>
</dbReference>
<dbReference type="InterPro" id="IPR036514">
    <property type="entry name" value="SGNH_hydro_sf"/>
</dbReference>
<feature type="signal peptide" evidence="2">
    <location>
        <begin position="1"/>
        <end position="20"/>
    </location>
</feature>
<keyword evidence="5" id="KW-1185">Reference proteome</keyword>
<gene>
    <name evidence="4" type="ORF">Poly51_04270</name>
</gene>
<dbReference type="EMBL" id="SJPW01000001">
    <property type="protein sequence ID" value="TWU60152.1"/>
    <property type="molecule type" value="Genomic_DNA"/>
</dbReference>
<name>A0A5C6FKK9_9BACT</name>
<reference evidence="4 5" key="1">
    <citation type="submission" date="2019-02" db="EMBL/GenBank/DDBJ databases">
        <title>Deep-cultivation of Planctomycetes and their phenomic and genomic characterization uncovers novel biology.</title>
        <authorList>
            <person name="Wiegand S."/>
            <person name="Jogler M."/>
            <person name="Boedeker C."/>
            <person name="Pinto D."/>
            <person name="Vollmers J."/>
            <person name="Rivas-Marin E."/>
            <person name="Kohn T."/>
            <person name="Peeters S.H."/>
            <person name="Heuer A."/>
            <person name="Rast P."/>
            <person name="Oberbeckmann S."/>
            <person name="Bunk B."/>
            <person name="Jeske O."/>
            <person name="Meyerdierks A."/>
            <person name="Storesund J.E."/>
            <person name="Kallscheuer N."/>
            <person name="Luecker S."/>
            <person name="Lage O.M."/>
            <person name="Pohl T."/>
            <person name="Merkel B.J."/>
            <person name="Hornburger P."/>
            <person name="Mueller R.-W."/>
            <person name="Bruemmer F."/>
            <person name="Labrenz M."/>
            <person name="Spormann A.M."/>
            <person name="Op Den Camp H."/>
            <person name="Overmann J."/>
            <person name="Amann R."/>
            <person name="Jetten M.S.M."/>
            <person name="Mascher T."/>
            <person name="Medema M.H."/>
            <person name="Devos D.P."/>
            <person name="Kaster A.-K."/>
            <person name="Ovreas L."/>
            <person name="Rohde M."/>
            <person name="Galperin M.Y."/>
            <person name="Jogler C."/>
        </authorList>
    </citation>
    <scope>NUCLEOTIDE SEQUENCE [LARGE SCALE GENOMIC DNA]</scope>
    <source>
        <strain evidence="4 5">Poly51</strain>
    </source>
</reference>
<sequence length="506" mass="53972" precursor="true">MKIRLSPFCFSCLISLVALADVTEKAVAEDVDVYIIAGQSNAANFAERAGMGGTDVGYNLNFARDRTVFTNPSYVDQAFSSNLLDTSQAVTQLSQGLFQTNDQAIFGFARPGTTISDQEAVTWFPGSDPANGQVKDDGFYGDFVDWTSSRIAEIVAAGNTPVVKGLFWFQGERDAVLGATAVSAYETNFENLTYRFREVFGNNVPIVAAEIREGVSTNAALRADVNAALNNVAAVDPRISVVPTAGLSWVSENDVHLNTAGYQTLAPLWAAEMNSLQTAAQTILQYDSVSNGDSTSSLRLLDSLTQTSLVDSAESLVSFGGNTTDWGQHGSQDHTVTFGSGTDKFIRFGGESETLSGSLADAALDDGEWIGSSFIAAEDLMLDSFSFEMFVNQSNGASWAARDAGLFLRVGGTGAFTQFDSTYEGFGGDNGTIIFNDSFFAGAGAELEWRLAFTDRTNASTGLPATLTTRIGSIRLNAVSAVPEASSILLAIPCMALSLLRRRRQV</sequence>
<dbReference type="OrthoDB" id="9795554at2"/>